<name>A0ABR0MTY5_GOSAR</name>
<keyword evidence="2" id="KW-1185">Reference proteome</keyword>
<protein>
    <submittedName>
        <fullName evidence="1">Uncharacterized protein</fullName>
    </submittedName>
</protein>
<proteinExistence type="predicted"/>
<evidence type="ECO:0000313" key="1">
    <source>
        <dbReference type="EMBL" id="KAK5777429.1"/>
    </source>
</evidence>
<reference evidence="1 2" key="1">
    <citation type="submission" date="2023-03" db="EMBL/GenBank/DDBJ databases">
        <title>WGS of Gossypium arboreum.</title>
        <authorList>
            <person name="Yu D."/>
        </authorList>
    </citation>
    <scope>NUCLEOTIDE SEQUENCE [LARGE SCALE GENOMIC DNA]</scope>
    <source>
        <tissue evidence="1">Leaf</tissue>
    </source>
</reference>
<dbReference type="Proteomes" id="UP001358586">
    <property type="component" value="Chromosome 12"/>
</dbReference>
<evidence type="ECO:0000313" key="2">
    <source>
        <dbReference type="Proteomes" id="UP001358586"/>
    </source>
</evidence>
<sequence length="76" mass="8847">MGNIKQKGDCLRDEQQKYSLRAKSGDFERPCHRLKQESKMMIKPTSKTQIKLALIFDIKTQQGEDFVEVITFTQLV</sequence>
<dbReference type="EMBL" id="JARKNE010000012">
    <property type="protein sequence ID" value="KAK5777429.1"/>
    <property type="molecule type" value="Genomic_DNA"/>
</dbReference>
<accession>A0ABR0MTY5</accession>
<comment type="caution">
    <text evidence="1">The sequence shown here is derived from an EMBL/GenBank/DDBJ whole genome shotgun (WGS) entry which is preliminary data.</text>
</comment>
<gene>
    <name evidence="1" type="ORF">PVK06_045396</name>
</gene>
<organism evidence="1 2">
    <name type="scientific">Gossypium arboreum</name>
    <name type="common">Tree cotton</name>
    <name type="synonym">Gossypium nanking</name>
    <dbReference type="NCBI Taxonomy" id="29729"/>
    <lineage>
        <taxon>Eukaryota</taxon>
        <taxon>Viridiplantae</taxon>
        <taxon>Streptophyta</taxon>
        <taxon>Embryophyta</taxon>
        <taxon>Tracheophyta</taxon>
        <taxon>Spermatophyta</taxon>
        <taxon>Magnoliopsida</taxon>
        <taxon>eudicotyledons</taxon>
        <taxon>Gunneridae</taxon>
        <taxon>Pentapetalae</taxon>
        <taxon>rosids</taxon>
        <taxon>malvids</taxon>
        <taxon>Malvales</taxon>
        <taxon>Malvaceae</taxon>
        <taxon>Malvoideae</taxon>
        <taxon>Gossypium</taxon>
    </lineage>
</organism>